<accession>T1CDX6</accession>
<dbReference type="AlphaFoldDB" id="T1CDX6"/>
<protein>
    <submittedName>
        <fullName evidence="1">Metallophosphoesterase</fullName>
    </submittedName>
</protein>
<reference evidence="1" key="2">
    <citation type="journal article" date="2014" name="ISME J.">
        <title>Microbial stratification in low pH oxic and suboxic macroscopic growths along an acid mine drainage.</title>
        <authorList>
            <person name="Mendez-Garcia C."/>
            <person name="Mesa V."/>
            <person name="Sprenger R.R."/>
            <person name="Richter M."/>
            <person name="Diez M.S."/>
            <person name="Solano J."/>
            <person name="Bargiela R."/>
            <person name="Golyshina O.V."/>
            <person name="Manteca A."/>
            <person name="Ramos J.L."/>
            <person name="Gallego J.R."/>
            <person name="Llorente I."/>
            <person name="Martins Dos Santos V.A."/>
            <person name="Jensen O.N."/>
            <person name="Pelaez A.I."/>
            <person name="Sanchez J."/>
            <person name="Ferrer M."/>
        </authorList>
    </citation>
    <scope>NUCLEOTIDE SEQUENCE</scope>
</reference>
<evidence type="ECO:0000313" key="1">
    <source>
        <dbReference type="EMBL" id="EQD64109.1"/>
    </source>
</evidence>
<sequence>DVVVLAGDIHAGVKGITWARKHFCLSPVIYVPGNHEYYGEDLLEHLEVLRREGRKRGVDVLEGDALVLGNVRFLGATLWTDYALYGDGPAVTRAVYAACRGMEDFQVILKGDRAFHPND</sequence>
<organism evidence="1">
    <name type="scientific">mine drainage metagenome</name>
    <dbReference type="NCBI Taxonomy" id="410659"/>
    <lineage>
        <taxon>unclassified sequences</taxon>
        <taxon>metagenomes</taxon>
        <taxon>ecological metagenomes</taxon>
    </lineage>
</organism>
<dbReference type="EMBL" id="AUZZ01001515">
    <property type="protein sequence ID" value="EQD64109.1"/>
    <property type="molecule type" value="Genomic_DNA"/>
</dbReference>
<dbReference type="InterPro" id="IPR029052">
    <property type="entry name" value="Metallo-depent_PP-like"/>
</dbReference>
<name>T1CDX6_9ZZZZ</name>
<proteinExistence type="predicted"/>
<reference evidence="1" key="1">
    <citation type="submission" date="2013-08" db="EMBL/GenBank/DDBJ databases">
        <authorList>
            <person name="Mendez C."/>
            <person name="Richter M."/>
            <person name="Ferrer M."/>
            <person name="Sanchez J."/>
        </authorList>
    </citation>
    <scope>NUCLEOTIDE SEQUENCE</scope>
</reference>
<gene>
    <name evidence="1" type="ORF">B2A_02175</name>
</gene>
<comment type="caution">
    <text evidence="1">The sequence shown here is derived from an EMBL/GenBank/DDBJ whole genome shotgun (WGS) entry which is preliminary data.</text>
</comment>
<feature type="non-terminal residue" evidence="1">
    <location>
        <position position="1"/>
    </location>
</feature>
<dbReference type="SUPFAM" id="SSF56300">
    <property type="entry name" value="Metallo-dependent phosphatases"/>
    <property type="match status" value="1"/>
</dbReference>